<proteinExistence type="inferred from homology"/>
<feature type="signal peptide" evidence="8">
    <location>
        <begin position="1"/>
        <end position="29"/>
    </location>
</feature>
<feature type="chain" id="PRO_5031378910" evidence="8">
    <location>
        <begin position="30"/>
        <end position="498"/>
    </location>
</feature>
<dbReference type="EC" id="3.4.21.-" evidence="10"/>
<dbReference type="EMBL" id="JACHIU010000001">
    <property type="protein sequence ID" value="MBB6472123.1"/>
    <property type="molecule type" value="Genomic_DNA"/>
</dbReference>
<accession>A0A7X0IDR7</accession>
<dbReference type="GO" id="GO:0006508">
    <property type="term" value="P:proteolysis"/>
    <property type="evidence" value="ECO:0007669"/>
    <property type="project" value="UniProtKB-KW"/>
</dbReference>
<keyword evidence="3 8" id="KW-0732">Signal</keyword>
<keyword evidence="5" id="KW-0720">Serine protease</keyword>
<evidence type="ECO:0000256" key="2">
    <source>
        <dbReference type="ARBA" id="ARBA00022670"/>
    </source>
</evidence>
<comment type="similarity">
    <text evidence="1">Belongs to the peptidase S1 family.</text>
</comment>
<dbReference type="Gene3D" id="2.60.120.380">
    <property type="match status" value="1"/>
</dbReference>
<dbReference type="CDD" id="cd21112">
    <property type="entry name" value="alphaLP-like"/>
    <property type="match status" value="1"/>
</dbReference>
<dbReference type="SUPFAM" id="SSF50494">
    <property type="entry name" value="Trypsin-like serine proteases"/>
    <property type="match status" value="1"/>
</dbReference>
<dbReference type="InterPro" id="IPR001316">
    <property type="entry name" value="Pept_S1A_streptogrisin"/>
</dbReference>
<dbReference type="Pfam" id="PF02983">
    <property type="entry name" value="Pro_Al_protease"/>
    <property type="match status" value="1"/>
</dbReference>
<gene>
    <name evidence="10" type="ORF">BJ992_001554</name>
</gene>
<evidence type="ECO:0000256" key="5">
    <source>
        <dbReference type="ARBA" id="ARBA00022825"/>
    </source>
</evidence>
<dbReference type="InterPro" id="IPR004236">
    <property type="entry name" value="Pept_S1_alpha_lytic"/>
</dbReference>
<name>A0A7X0IDR7_9ACTN</name>
<evidence type="ECO:0000256" key="3">
    <source>
        <dbReference type="ARBA" id="ARBA00022729"/>
    </source>
</evidence>
<dbReference type="Gene3D" id="2.40.10.10">
    <property type="entry name" value="Trypsin-like serine proteases"/>
    <property type="match status" value="2"/>
</dbReference>
<dbReference type="RefSeq" id="WP_184979229.1">
    <property type="nucleotide sequence ID" value="NZ_BAAALO010000017.1"/>
</dbReference>
<evidence type="ECO:0000256" key="7">
    <source>
        <dbReference type="ARBA" id="ARBA00023157"/>
    </source>
</evidence>
<evidence type="ECO:0000256" key="8">
    <source>
        <dbReference type="SAM" id="SignalP"/>
    </source>
</evidence>
<keyword evidence="11" id="KW-1185">Reference proteome</keyword>
<evidence type="ECO:0000259" key="9">
    <source>
        <dbReference type="Pfam" id="PF02983"/>
    </source>
</evidence>
<dbReference type="Proteomes" id="UP000555564">
    <property type="component" value="Unassembled WGS sequence"/>
</dbReference>
<evidence type="ECO:0000256" key="1">
    <source>
        <dbReference type="ARBA" id="ARBA00007664"/>
    </source>
</evidence>
<dbReference type="AlphaFoldDB" id="A0A7X0IDR7"/>
<dbReference type="InterPro" id="IPR043504">
    <property type="entry name" value="Peptidase_S1_PA_chymotrypsin"/>
</dbReference>
<comment type="caution">
    <text evidence="10">The sequence shown here is derived from an EMBL/GenBank/DDBJ whole genome shotgun (WGS) entry which is preliminary data.</text>
</comment>
<dbReference type="PRINTS" id="PR00861">
    <property type="entry name" value="ALYTICPTASE"/>
</dbReference>
<sequence length="498" mass="51226">MLERRTVTAGCALAISALTLLAVPAVAIADREPSAGSVSAALKPPADMVSAMQRDLGITKEQAESRLLNEARLGEIEVGLRKKISDRYAGSWLSGPTSATLTVATSDAAAAASITGVGVKAQVVKNSLASLNAAKDALDKAAANAPASTPVWYVDVRTNSVVVLSSAPEEAGGFIAASGVDKNLVRVERSAEQPQPFYDLRGGDAYYINGSSRCSIGFPVTRGTTPGFVTAGHCGRAGATTTGFNQVSQGTFQGSSFPTNDYAWVSVNSNWTPQPWVKSGSTNVTVSGSTVAVEGASICRSGSTTGWHCGTVQQRNTSVTYSQGTVYEVTRTNVCAEPGDSGGSFISGSQAQGMTSGGSGNCTSGGTTYFQPVNEALSVYGLTLVTSGGGTPPPTGCSGYQQTRSGSLSSGASAYQPDNSYYTTTASGTHSGCLDGPNSTDFDLYLQKWNGSSWVNVAQGITSGPDETITYSGTSGYYRYRVHAYSGSGAYTLGYSAP</sequence>
<protein>
    <submittedName>
        <fullName evidence="10">Streptogrisin C</fullName>
        <ecNumber evidence="10">3.4.21.-</ecNumber>
    </submittedName>
</protein>
<reference evidence="10 11" key="1">
    <citation type="submission" date="2020-08" db="EMBL/GenBank/DDBJ databases">
        <title>Sequencing the genomes of 1000 actinobacteria strains.</title>
        <authorList>
            <person name="Klenk H.-P."/>
        </authorList>
    </citation>
    <scope>NUCLEOTIDE SEQUENCE [LARGE SCALE GENOMIC DNA]</scope>
    <source>
        <strain evidence="10 11">DSM 44936</strain>
    </source>
</reference>
<organism evidence="10 11">
    <name type="scientific">Sphaerisporangium rubeum</name>
    <dbReference type="NCBI Taxonomy" id="321317"/>
    <lineage>
        <taxon>Bacteria</taxon>
        <taxon>Bacillati</taxon>
        <taxon>Actinomycetota</taxon>
        <taxon>Actinomycetes</taxon>
        <taxon>Streptosporangiales</taxon>
        <taxon>Streptosporangiaceae</taxon>
        <taxon>Sphaerisporangium</taxon>
    </lineage>
</organism>
<feature type="domain" description="Peptidase S1A alpha-lytic prodomain" evidence="9">
    <location>
        <begin position="126"/>
        <end position="181"/>
    </location>
</feature>
<evidence type="ECO:0000313" key="10">
    <source>
        <dbReference type="EMBL" id="MBB6472123.1"/>
    </source>
</evidence>
<dbReference type="GO" id="GO:0005576">
    <property type="term" value="C:extracellular region"/>
    <property type="evidence" value="ECO:0007669"/>
    <property type="project" value="InterPro"/>
</dbReference>
<dbReference type="Gene3D" id="3.30.300.50">
    <property type="match status" value="2"/>
</dbReference>
<dbReference type="InterPro" id="IPR035070">
    <property type="entry name" value="Streptogrisin_prodomain"/>
</dbReference>
<evidence type="ECO:0000256" key="6">
    <source>
        <dbReference type="ARBA" id="ARBA00023145"/>
    </source>
</evidence>
<keyword evidence="7" id="KW-1015">Disulfide bond</keyword>
<keyword evidence="4 10" id="KW-0378">Hydrolase</keyword>
<evidence type="ECO:0000313" key="11">
    <source>
        <dbReference type="Proteomes" id="UP000555564"/>
    </source>
</evidence>
<evidence type="ECO:0000256" key="4">
    <source>
        <dbReference type="ARBA" id="ARBA00022801"/>
    </source>
</evidence>
<dbReference type="GO" id="GO:0004252">
    <property type="term" value="F:serine-type endopeptidase activity"/>
    <property type="evidence" value="ECO:0007669"/>
    <property type="project" value="InterPro"/>
</dbReference>
<keyword evidence="6" id="KW-0865">Zymogen</keyword>
<dbReference type="InterPro" id="IPR009003">
    <property type="entry name" value="Peptidase_S1_PA"/>
</dbReference>
<keyword evidence="2" id="KW-0645">Protease</keyword>